<evidence type="ECO:0000256" key="3">
    <source>
        <dbReference type="ARBA" id="ARBA00040298"/>
    </source>
</evidence>
<dbReference type="PANTHER" id="PTHR10668">
    <property type="entry name" value="PHYTOENE DEHYDROGENASE"/>
    <property type="match status" value="1"/>
</dbReference>
<dbReference type="Pfam" id="PF01593">
    <property type="entry name" value="Amino_oxidase"/>
    <property type="match status" value="1"/>
</dbReference>
<protein>
    <recommendedName>
        <fullName evidence="3">Pyridine nucleotide-disulfide oxidoreductase domain-containing protein 2</fullName>
    </recommendedName>
</protein>
<comment type="caution">
    <text evidence="5">The sequence shown here is derived from an EMBL/GenBank/DDBJ whole genome shotgun (WGS) entry which is preliminary data.</text>
</comment>
<reference evidence="6" key="1">
    <citation type="journal article" date="2019" name="Int. J. Syst. Evol. Microbiol.">
        <title>The Global Catalogue of Microorganisms (GCM) 10K type strain sequencing project: providing services to taxonomists for standard genome sequencing and annotation.</title>
        <authorList>
            <consortium name="The Broad Institute Genomics Platform"/>
            <consortium name="The Broad Institute Genome Sequencing Center for Infectious Disease"/>
            <person name="Wu L."/>
            <person name="Ma J."/>
        </authorList>
    </citation>
    <scope>NUCLEOTIDE SEQUENCE [LARGE SCALE GENOMIC DNA]</scope>
    <source>
        <strain evidence="6">CGMCC 1.15731</strain>
    </source>
</reference>
<feature type="domain" description="Amine oxidase" evidence="4">
    <location>
        <begin position="233"/>
        <end position="523"/>
    </location>
</feature>
<comment type="subunit">
    <text evidence="2">Interacts with COX5B; this interaction may contribute to localize PYROXD2 to the inner face of the inner mitochondrial membrane.</text>
</comment>
<evidence type="ECO:0000313" key="5">
    <source>
        <dbReference type="EMBL" id="MFC4625229.1"/>
    </source>
</evidence>
<name>A0ABV9H4B0_9HYPH</name>
<comment type="function">
    <text evidence="1">Probable oxidoreductase that may play a role as regulator of mitochondrial function.</text>
</comment>
<dbReference type="RefSeq" id="WP_374829506.1">
    <property type="nucleotide sequence ID" value="NZ_JBHEEZ010000001.1"/>
</dbReference>
<evidence type="ECO:0000256" key="1">
    <source>
        <dbReference type="ARBA" id="ARBA00037217"/>
    </source>
</evidence>
<dbReference type="InterPro" id="IPR036188">
    <property type="entry name" value="FAD/NAD-bd_sf"/>
</dbReference>
<keyword evidence="6" id="KW-1185">Reference proteome</keyword>
<evidence type="ECO:0000256" key="2">
    <source>
        <dbReference type="ARBA" id="ARBA00038825"/>
    </source>
</evidence>
<dbReference type="Gene3D" id="3.50.50.60">
    <property type="entry name" value="FAD/NAD(P)-binding domain"/>
    <property type="match status" value="2"/>
</dbReference>
<dbReference type="SUPFAM" id="SSF51905">
    <property type="entry name" value="FAD/NAD(P)-binding domain"/>
    <property type="match status" value="1"/>
</dbReference>
<dbReference type="Pfam" id="PF13450">
    <property type="entry name" value="NAD_binding_8"/>
    <property type="match status" value="1"/>
</dbReference>
<evidence type="ECO:0000259" key="4">
    <source>
        <dbReference type="Pfam" id="PF01593"/>
    </source>
</evidence>
<dbReference type="Proteomes" id="UP001596042">
    <property type="component" value="Unassembled WGS sequence"/>
</dbReference>
<proteinExistence type="predicted"/>
<accession>A0ABV9H4B0</accession>
<dbReference type="InterPro" id="IPR002937">
    <property type="entry name" value="Amino_oxidase"/>
</dbReference>
<organism evidence="5 6">
    <name type="scientific">Daeguia caeni</name>
    <dbReference type="NCBI Taxonomy" id="439612"/>
    <lineage>
        <taxon>Bacteria</taxon>
        <taxon>Pseudomonadati</taxon>
        <taxon>Pseudomonadota</taxon>
        <taxon>Alphaproteobacteria</taxon>
        <taxon>Hyphomicrobiales</taxon>
        <taxon>Brucellaceae</taxon>
        <taxon>Daeguia</taxon>
    </lineage>
</organism>
<dbReference type="PANTHER" id="PTHR10668:SF103">
    <property type="entry name" value="PYRIDINE NUCLEOTIDE-DISULFIDE OXIDOREDUCTASE DOMAIN-CONTAINING PROTEIN 2"/>
    <property type="match status" value="1"/>
</dbReference>
<evidence type="ECO:0000313" key="6">
    <source>
        <dbReference type="Proteomes" id="UP001596042"/>
    </source>
</evidence>
<dbReference type="EMBL" id="JBHSEL010000053">
    <property type="protein sequence ID" value="MFC4625229.1"/>
    <property type="molecule type" value="Genomic_DNA"/>
</dbReference>
<sequence length="537" mass="59138">MTKYDAVIIGAGHNGLVCAAYLAKAGIKVCLIERQPFVGGAAISREVWPGFKVSVASYWMSLLQPKIMLDLELLQNGVEVIPVPPSFQPFESGKSIVYWDDEARMVQEIAQFSKKDAENYPKFVAHMNGMIPYIRRLLFETPVDPSTGKIKDLGKTMALAWRMKDIGSRIYDIWDLLTLSAYDYLKRWFESDEVLTAYGCYASGSAGLISPKTPGSAYVLARPLMRDSTTPAGGGGLIRGGMGSISDALYKVATRYGAEVITGHMVRKVNIEKGKATGVILDNGARIDAKIVISNAGAKATYFDLIGKEHLSEEVIGQVERHRTESIAFKINLATRALPRWTAYDARNLDAPNPGSVTIAENSVELEDAFRSARNGEMARHPYLWITTPSAYDNTVAPEGMHVVQIMGGHVPYRLNGREWNDETRKELLDIVLKQICRYAPGFDKEVLHAQILTPPDIEKMFAMIGGHVHHGEMSLDQVFFRRPIAHYADYRTPVKGMYMCGAACHPGGGVTGVPGHNAAREILSDLGKSFPAGKLR</sequence>
<gene>
    <name evidence="5" type="ORF">ACFO1V_08340</name>
</gene>